<protein>
    <submittedName>
        <fullName evidence="1">Uncharacterized protein</fullName>
    </submittedName>
</protein>
<gene>
    <name evidence="1" type="ORF">S03H2_09940</name>
</gene>
<dbReference type="EMBL" id="BARU01005148">
    <property type="protein sequence ID" value="GAH27406.1"/>
    <property type="molecule type" value="Genomic_DNA"/>
</dbReference>
<reference evidence="1" key="1">
    <citation type="journal article" date="2014" name="Front. Microbiol.">
        <title>High frequency of phylogenetically diverse reductive dehalogenase-homologous genes in deep subseafloor sedimentary metagenomes.</title>
        <authorList>
            <person name="Kawai M."/>
            <person name="Futagami T."/>
            <person name="Toyoda A."/>
            <person name="Takaki Y."/>
            <person name="Nishi S."/>
            <person name="Hori S."/>
            <person name="Arai W."/>
            <person name="Tsubouchi T."/>
            <person name="Morono Y."/>
            <person name="Uchiyama I."/>
            <person name="Ito T."/>
            <person name="Fujiyama A."/>
            <person name="Inagaki F."/>
            <person name="Takami H."/>
        </authorList>
    </citation>
    <scope>NUCLEOTIDE SEQUENCE</scope>
    <source>
        <strain evidence="1">Expedition CK06-06</strain>
    </source>
</reference>
<name>X1E298_9ZZZZ</name>
<sequence>MKISSATQTIFNKKYIRFDERGHKDIKSKPFLKPAMEMVMKKYLKKKEIDLRGSDK</sequence>
<organism evidence="1">
    <name type="scientific">marine sediment metagenome</name>
    <dbReference type="NCBI Taxonomy" id="412755"/>
    <lineage>
        <taxon>unclassified sequences</taxon>
        <taxon>metagenomes</taxon>
        <taxon>ecological metagenomes</taxon>
    </lineage>
</organism>
<evidence type="ECO:0000313" key="1">
    <source>
        <dbReference type="EMBL" id="GAH27406.1"/>
    </source>
</evidence>
<accession>X1E298</accession>
<comment type="caution">
    <text evidence="1">The sequence shown here is derived from an EMBL/GenBank/DDBJ whole genome shotgun (WGS) entry which is preliminary data.</text>
</comment>
<proteinExistence type="predicted"/>
<dbReference type="AlphaFoldDB" id="X1E298"/>